<evidence type="ECO:0000313" key="1">
    <source>
        <dbReference type="EMBL" id="CAJ2510427.1"/>
    </source>
</evidence>
<name>A0AAI8YMP6_9PEZI</name>
<evidence type="ECO:0000313" key="2">
    <source>
        <dbReference type="Proteomes" id="UP001295740"/>
    </source>
</evidence>
<dbReference type="Proteomes" id="UP001295740">
    <property type="component" value="Unassembled WGS sequence"/>
</dbReference>
<dbReference type="AlphaFoldDB" id="A0AAI8YMP6"/>
<protein>
    <submittedName>
        <fullName evidence="1">Uu.00g051300.m01.CDS01</fullName>
    </submittedName>
</protein>
<accession>A0AAI8YMP6</accession>
<sequence>MGRSATELSLSSIRELYLENSYFTRGGISHLVRCRPQLESFVYREDPNLHGHRQYVLGLSPGGPVEKRALQPVDLVATVKPVRGSLKHFEMDLYGFMAPFVQHKKLQPCWWRDFAKLEVVSVPLRHLECEHELGPVYPQNCQFPQ</sequence>
<comment type="caution">
    <text evidence="1">The sequence shown here is derived from an EMBL/GenBank/DDBJ whole genome shotgun (WGS) entry which is preliminary data.</text>
</comment>
<proteinExistence type="predicted"/>
<gene>
    <name evidence="1" type="ORF">KHLLAP_LOCUS10895</name>
</gene>
<keyword evidence="2" id="KW-1185">Reference proteome</keyword>
<dbReference type="EMBL" id="CAUWAG010000014">
    <property type="protein sequence ID" value="CAJ2510427.1"/>
    <property type="molecule type" value="Genomic_DNA"/>
</dbReference>
<organism evidence="1 2">
    <name type="scientific">Anthostomella pinea</name>
    <dbReference type="NCBI Taxonomy" id="933095"/>
    <lineage>
        <taxon>Eukaryota</taxon>
        <taxon>Fungi</taxon>
        <taxon>Dikarya</taxon>
        <taxon>Ascomycota</taxon>
        <taxon>Pezizomycotina</taxon>
        <taxon>Sordariomycetes</taxon>
        <taxon>Xylariomycetidae</taxon>
        <taxon>Xylariales</taxon>
        <taxon>Xylariaceae</taxon>
        <taxon>Anthostomella</taxon>
    </lineage>
</organism>
<reference evidence="1" key="1">
    <citation type="submission" date="2023-10" db="EMBL/GenBank/DDBJ databases">
        <authorList>
            <person name="Hackl T."/>
        </authorList>
    </citation>
    <scope>NUCLEOTIDE SEQUENCE</scope>
</reference>